<dbReference type="Proteomes" id="UP000196710">
    <property type="component" value="Chromosome"/>
</dbReference>
<dbReference type="InterPro" id="IPR013324">
    <property type="entry name" value="RNA_pol_sigma_r3/r4-like"/>
</dbReference>
<dbReference type="EMBL" id="CP065321">
    <property type="protein sequence ID" value="QQR29110.1"/>
    <property type="molecule type" value="Genomic_DNA"/>
</dbReference>
<evidence type="ECO:0000313" key="4">
    <source>
        <dbReference type="Proteomes" id="UP000596035"/>
    </source>
</evidence>
<dbReference type="RefSeq" id="WP_066535575.1">
    <property type="nucleotide sequence ID" value="NZ_CP021422.1"/>
</dbReference>
<protein>
    <submittedName>
        <fullName evidence="2">Sigma-70 family RNA polymerase sigma factor</fullName>
    </submittedName>
</protein>
<name>A0A1Z2XN12_9FIRM</name>
<reference evidence="1" key="1">
    <citation type="journal article" date="2017" name="Genome Announc.">
        <title>High-Quality Whole-Genome Sequences of the Oligo-Mouse-Microbiota Bacterial Community.</title>
        <authorList>
            <person name="Garzetti D."/>
            <person name="Brugiroux S."/>
            <person name="Bunk B."/>
            <person name="Pukall R."/>
            <person name="McCoy K.D."/>
            <person name="Macpherson A.J."/>
            <person name="Stecher B."/>
        </authorList>
    </citation>
    <scope>NUCLEOTIDE SEQUENCE</scope>
    <source>
        <strain evidence="1">KB18</strain>
    </source>
</reference>
<proteinExistence type="predicted"/>
<dbReference type="SUPFAM" id="SSF88659">
    <property type="entry name" value="Sigma3 and sigma4 domains of RNA polymerase sigma factors"/>
    <property type="match status" value="1"/>
</dbReference>
<gene>
    <name evidence="1" type="ORF">ADH66_03625</name>
    <name evidence="2" type="ORF">I5Q82_13690</name>
</gene>
<dbReference type="Proteomes" id="UP000596035">
    <property type="component" value="Chromosome"/>
</dbReference>
<dbReference type="KEGG" id="amur:ADH66_03625"/>
<keyword evidence="3" id="KW-1185">Reference proteome</keyword>
<evidence type="ECO:0000313" key="1">
    <source>
        <dbReference type="EMBL" id="ASB39817.1"/>
    </source>
</evidence>
<dbReference type="EMBL" id="CP021422">
    <property type="protein sequence ID" value="ASB39817.1"/>
    <property type="molecule type" value="Genomic_DNA"/>
</dbReference>
<dbReference type="AlphaFoldDB" id="A0A1Z2XN12"/>
<evidence type="ECO:0000313" key="2">
    <source>
        <dbReference type="EMBL" id="QQR29110.1"/>
    </source>
</evidence>
<evidence type="ECO:0000313" key="3">
    <source>
        <dbReference type="Proteomes" id="UP000196710"/>
    </source>
</evidence>
<organism evidence="2 4">
    <name type="scientific">Acutalibacter muris</name>
    <dbReference type="NCBI Taxonomy" id="1796620"/>
    <lineage>
        <taxon>Bacteria</taxon>
        <taxon>Bacillati</taxon>
        <taxon>Bacillota</taxon>
        <taxon>Clostridia</taxon>
        <taxon>Eubacteriales</taxon>
        <taxon>Acutalibacteraceae</taxon>
        <taxon>Acutalibacter</taxon>
    </lineage>
</organism>
<reference evidence="2 4" key="3">
    <citation type="submission" date="2020-11" db="EMBL/GenBank/DDBJ databases">
        <title>Closed and high quality bacterial genomes of the OMM12 community.</title>
        <authorList>
            <person name="Marbouty M."/>
            <person name="Lamy-Besnier Q."/>
            <person name="Debarbieux L."/>
            <person name="Koszul R."/>
        </authorList>
    </citation>
    <scope>NUCLEOTIDE SEQUENCE [LARGE SCALE GENOMIC DNA]</scope>
    <source>
        <strain evidence="2 4">KB18</strain>
    </source>
</reference>
<sequence length="152" mass="17316">MAIINLRRYYPHYPKDKFLEVPDEVADALEEGRRMEHRQDNRQSYYHVYSMDCTPAIENHAMFLVLSPEELLIQDEDEAAAELVLANLAAAMTLLSPTQARRLHARYALKKKFREIAADEGISDSCAAASVTGAITKLQKFFIKNGWMPKEA</sequence>
<accession>A0A1Z2XN12</accession>
<reference evidence="3" key="2">
    <citation type="submission" date="2017-05" db="EMBL/GenBank/DDBJ databases">
        <title>Improved OligoMM genomes.</title>
        <authorList>
            <person name="Garzetti D."/>
        </authorList>
    </citation>
    <scope>NUCLEOTIDE SEQUENCE [LARGE SCALE GENOMIC DNA]</scope>
    <source>
        <strain evidence="3">KB18</strain>
    </source>
</reference>